<evidence type="ECO:0000313" key="3">
    <source>
        <dbReference type="Proteomes" id="UP000799118"/>
    </source>
</evidence>
<evidence type="ECO:0000313" key="2">
    <source>
        <dbReference type="EMBL" id="KAE9403925.1"/>
    </source>
</evidence>
<feature type="region of interest" description="Disordered" evidence="1">
    <location>
        <begin position="227"/>
        <end position="251"/>
    </location>
</feature>
<evidence type="ECO:0008006" key="4">
    <source>
        <dbReference type="Google" id="ProtNLM"/>
    </source>
</evidence>
<proteinExistence type="predicted"/>
<feature type="region of interest" description="Disordered" evidence="1">
    <location>
        <begin position="264"/>
        <end position="288"/>
    </location>
</feature>
<dbReference type="EMBL" id="ML769421">
    <property type="protein sequence ID" value="KAE9403925.1"/>
    <property type="molecule type" value="Genomic_DNA"/>
</dbReference>
<keyword evidence="3" id="KW-1185">Reference proteome</keyword>
<sequence>MAHPSLDHGLAIHQTPVSGTIACIFPSLESLQLETAKIRKDTRLQSLTNAPKLLYFSCPQNITTLTIVGISQNLESYYAILRSCPQLSSCTISLPDDFTDFLETSPEIIKLAHLEELDVEFIGHFGCPDFFDILDLPNLIDLSIRHLPSDDDRSDFSDPFPYLSALFERSDNFPEVPSLACLSLVHCSLDDSNVLSHIDPWFDEDPEETGIDNASISDLACSRWRQEKKHESEDNAENSAGGEPGNHGGVERLEFLRVSEELLGGEGENSDRARLEALQQQGMEVVIE</sequence>
<dbReference type="SUPFAM" id="SSF52047">
    <property type="entry name" value="RNI-like"/>
    <property type="match status" value="1"/>
</dbReference>
<dbReference type="OrthoDB" id="10681680at2759"/>
<dbReference type="AlphaFoldDB" id="A0A6A4I577"/>
<dbReference type="Gene3D" id="3.80.10.10">
    <property type="entry name" value="Ribonuclease Inhibitor"/>
    <property type="match status" value="1"/>
</dbReference>
<dbReference type="InterPro" id="IPR032675">
    <property type="entry name" value="LRR_dom_sf"/>
</dbReference>
<evidence type="ECO:0000256" key="1">
    <source>
        <dbReference type="SAM" id="MobiDB-lite"/>
    </source>
</evidence>
<protein>
    <recommendedName>
        <fullName evidence="4">F-box domain-containing protein</fullName>
    </recommendedName>
</protein>
<organism evidence="2 3">
    <name type="scientific">Gymnopus androsaceus JB14</name>
    <dbReference type="NCBI Taxonomy" id="1447944"/>
    <lineage>
        <taxon>Eukaryota</taxon>
        <taxon>Fungi</taxon>
        <taxon>Dikarya</taxon>
        <taxon>Basidiomycota</taxon>
        <taxon>Agaricomycotina</taxon>
        <taxon>Agaricomycetes</taxon>
        <taxon>Agaricomycetidae</taxon>
        <taxon>Agaricales</taxon>
        <taxon>Marasmiineae</taxon>
        <taxon>Omphalotaceae</taxon>
        <taxon>Gymnopus</taxon>
    </lineage>
</organism>
<accession>A0A6A4I577</accession>
<dbReference type="Proteomes" id="UP000799118">
    <property type="component" value="Unassembled WGS sequence"/>
</dbReference>
<gene>
    <name evidence="2" type="ORF">BT96DRAFT_1016746</name>
</gene>
<name>A0A6A4I577_9AGAR</name>
<reference evidence="2" key="1">
    <citation type="journal article" date="2019" name="Environ. Microbiol.">
        <title>Fungal ecological strategies reflected in gene transcription - a case study of two litter decomposers.</title>
        <authorList>
            <person name="Barbi F."/>
            <person name="Kohler A."/>
            <person name="Barry K."/>
            <person name="Baskaran P."/>
            <person name="Daum C."/>
            <person name="Fauchery L."/>
            <person name="Ihrmark K."/>
            <person name="Kuo A."/>
            <person name="LaButti K."/>
            <person name="Lipzen A."/>
            <person name="Morin E."/>
            <person name="Grigoriev I.V."/>
            <person name="Henrissat B."/>
            <person name="Lindahl B."/>
            <person name="Martin F."/>
        </authorList>
    </citation>
    <scope>NUCLEOTIDE SEQUENCE</scope>
    <source>
        <strain evidence="2">JB14</strain>
    </source>
</reference>